<keyword evidence="3" id="KW-1185">Reference proteome</keyword>
<dbReference type="KEGG" id="cput:CONPUDRAFT_129338"/>
<dbReference type="AlphaFoldDB" id="A0A5M3MDE0"/>
<dbReference type="EMBL" id="JH711584">
    <property type="protein sequence ID" value="EIW77133.1"/>
    <property type="molecule type" value="Genomic_DNA"/>
</dbReference>
<dbReference type="GO" id="GO:0004801">
    <property type="term" value="F:transaldolase activity"/>
    <property type="evidence" value="ECO:0007669"/>
    <property type="project" value="TreeGrafter"/>
</dbReference>
<evidence type="ECO:0000313" key="2">
    <source>
        <dbReference type="EMBL" id="EIW77133.1"/>
    </source>
</evidence>
<dbReference type="InterPro" id="IPR001585">
    <property type="entry name" value="TAL/FSA"/>
</dbReference>
<sequence>MSSQTLLDYIRTSTSVTIDVDSNDASIAKPLAQNKLFCDMTSNQALVYAEVVKPENSDLLQKAAGWARDNKLDVSNDADALKIIDHLTTLLGKRVYPYLTGRVHAQVSPAFADSKDKTVEHATRLVKLYGEGDNAIPKDRICIKIPANQASIEACKELEEKGIRTLATTLFSVPQAVAAHQANCLYVAPYFNELGVHFPSEAAEWMGYGKDTATKHPMAAVIRSVVLTFRKLHSKTLVMPASIVTPEEVMALVTLEPDHLTISGGVLNKMNDPQTAWSESDLAPSNIQVPEISLEELAKIDYLDGHSLREAIDADPETRQKLADALRIFDEREKLTKEFLRKELPKY</sequence>
<accession>A0A5M3MDE0</accession>
<dbReference type="SUPFAM" id="SSF51569">
    <property type="entry name" value="Aldolase"/>
    <property type="match status" value="1"/>
</dbReference>
<keyword evidence="1" id="KW-0704">Schiff base</keyword>
<comment type="caution">
    <text evidence="2">The sequence shown here is derived from an EMBL/GenBank/DDBJ whole genome shotgun (WGS) entry which is preliminary data.</text>
</comment>
<dbReference type="Gene3D" id="3.20.20.70">
    <property type="entry name" value="Aldolase class I"/>
    <property type="match status" value="1"/>
</dbReference>
<dbReference type="GeneID" id="19200191"/>
<organism evidence="2 3">
    <name type="scientific">Coniophora puteana (strain RWD-64-598)</name>
    <name type="common">Brown rot fungus</name>
    <dbReference type="NCBI Taxonomy" id="741705"/>
    <lineage>
        <taxon>Eukaryota</taxon>
        <taxon>Fungi</taxon>
        <taxon>Dikarya</taxon>
        <taxon>Basidiomycota</taxon>
        <taxon>Agaricomycotina</taxon>
        <taxon>Agaricomycetes</taxon>
        <taxon>Agaricomycetidae</taxon>
        <taxon>Boletales</taxon>
        <taxon>Coniophorineae</taxon>
        <taxon>Coniophoraceae</taxon>
        <taxon>Coniophora</taxon>
    </lineage>
</organism>
<dbReference type="PANTHER" id="PTHR10683:SF39">
    <property type="entry name" value="TRANSALDOLASE"/>
    <property type="match status" value="1"/>
</dbReference>
<dbReference type="Proteomes" id="UP000053558">
    <property type="component" value="Unassembled WGS sequence"/>
</dbReference>
<dbReference type="GO" id="GO:0009052">
    <property type="term" value="P:pentose-phosphate shunt, non-oxidative branch"/>
    <property type="evidence" value="ECO:0007669"/>
    <property type="project" value="TreeGrafter"/>
</dbReference>
<dbReference type="Pfam" id="PF00923">
    <property type="entry name" value="TAL_FSA"/>
    <property type="match status" value="1"/>
</dbReference>
<dbReference type="InterPro" id="IPR013785">
    <property type="entry name" value="Aldolase_TIM"/>
</dbReference>
<dbReference type="RefSeq" id="XP_007772573.1">
    <property type="nucleotide sequence ID" value="XM_007774383.1"/>
</dbReference>
<reference evidence="3" key="1">
    <citation type="journal article" date="2012" name="Science">
        <title>The Paleozoic origin of enzymatic lignin decomposition reconstructed from 31 fungal genomes.</title>
        <authorList>
            <person name="Floudas D."/>
            <person name="Binder M."/>
            <person name="Riley R."/>
            <person name="Barry K."/>
            <person name="Blanchette R.A."/>
            <person name="Henrissat B."/>
            <person name="Martinez A.T."/>
            <person name="Otillar R."/>
            <person name="Spatafora J.W."/>
            <person name="Yadav J.S."/>
            <person name="Aerts A."/>
            <person name="Benoit I."/>
            <person name="Boyd A."/>
            <person name="Carlson A."/>
            <person name="Copeland A."/>
            <person name="Coutinho P.M."/>
            <person name="de Vries R.P."/>
            <person name="Ferreira P."/>
            <person name="Findley K."/>
            <person name="Foster B."/>
            <person name="Gaskell J."/>
            <person name="Glotzer D."/>
            <person name="Gorecki P."/>
            <person name="Heitman J."/>
            <person name="Hesse C."/>
            <person name="Hori C."/>
            <person name="Igarashi K."/>
            <person name="Jurgens J.A."/>
            <person name="Kallen N."/>
            <person name="Kersten P."/>
            <person name="Kohler A."/>
            <person name="Kuees U."/>
            <person name="Kumar T.K.A."/>
            <person name="Kuo A."/>
            <person name="LaButti K."/>
            <person name="Larrondo L.F."/>
            <person name="Lindquist E."/>
            <person name="Ling A."/>
            <person name="Lombard V."/>
            <person name="Lucas S."/>
            <person name="Lundell T."/>
            <person name="Martin R."/>
            <person name="McLaughlin D.J."/>
            <person name="Morgenstern I."/>
            <person name="Morin E."/>
            <person name="Murat C."/>
            <person name="Nagy L.G."/>
            <person name="Nolan M."/>
            <person name="Ohm R.A."/>
            <person name="Patyshakuliyeva A."/>
            <person name="Rokas A."/>
            <person name="Ruiz-Duenas F.J."/>
            <person name="Sabat G."/>
            <person name="Salamov A."/>
            <person name="Samejima M."/>
            <person name="Schmutz J."/>
            <person name="Slot J.C."/>
            <person name="St John F."/>
            <person name="Stenlid J."/>
            <person name="Sun H."/>
            <person name="Sun S."/>
            <person name="Syed K."/>
            <person name="Tsang A."/>
            <person name="Wiebenga A."/>
            <person name="Young D."/>
            <person name="Pisabarro A."/>
            <person name="Eastwood D.C."/>
            <person name="Martin F."/>
            <person name="Cullen D."/>
            <person name="Grigoriev I.V."/>
            <person name="Hibbett D.S."/>
        </authorList>
    </citation>
    <scope>NUCLEOTIDE SEQUENCE [LARGE SCALE GENOMIC DNA]</scope>
    <source>
        <strain evidence="3">RWD-64-598 SS2</strain>
    </source>
</reference>
<proteinExistence type="predicted"/>
<evidence type="ECO:0000256" key="1">
    <source>
        <dbReference type="ARBA" id="ARBA00023270"/>
    </source>
</evidence>
<gene>
    <name evidence="2" type="ORF">CONPUDRAFT_129338</name>
</gene>
<dbReference type="GO" id="GO:0005975">
    <property type="term" value="P:carbohydrate metabolic process"/>
    <property type="evidence" value="ECO:0007669"/>
    <property type="project" value="InterPro"/>
</dbReference>
<dbReference type="PANTHER" id="PTHR10683">
    <property type="entry name" value="TRANSALDOLASE"/>
    <property type="match status" value="1"/>
</dbReference>
<dbReference type="OrthoDB" id="1711136at2759"/>
<name>A0A5M3MDE0_CONPW</name>
<protein>
    <submittedName>
        <fullName evidence="2">Aldolase</fullName>
    </submittedName>
</protein>
<dbReference type="OMA" id="IFCDMQD"/>
<evidence type="ECO:0000313" key="3">
    <source>
        <dbReference type="Proteomes" id="UP000053558"/>
    </source>
</evidence>